<dbReference type="AlphaFoldDB" id="A0A9D2T427"/>
<dbReference type="SUPFAM" id="SSF141259">
    <property type="entry name" value="CarD-like"/>
    <property type="match status" value="1"/>
</dbReference>
<dbReference type="Gene3D" id="2.40.10.170">
    <property type="match status" value="1"/>
</dbReference>
<dbReference type="Gene3D" id="1.20.58.1290">
    <property type="entry name" value="CarD-like, C-terminal domain"/>
    <property type="match status" value="1"/>
</dbReference>
<evidence type="ECO:0000259" key="1">
    <source>
        <dbReference type="SMART" id="SM01058"/>
    </source>
</evidence>
<sequence length="171" mass="19126">MFCEGEYVVYGDLGVCRVEGVTQRRFEGLDAAHLYYVLAPVYQGGVLYIPADNPRICLRAVISAEEANRLIDAIPTIEGEAFHSRSAQELSVHYEQALRTHDCADLIRLTASIYAKKQDLASRKKRMGRVDEHFMKKAKDSLNGEFAIALGIPREDVPAYISRRIAAHAKS</sequence>
<dbReference type="Pfam" id="PF02559">
    <property type="entry name" value="CarD_TRCF_RID"/>
    <property type="match status" value="1"/>
</dbReference>
<organism evidence="2 3">
    <name type="scientific">Candidatus Faecalibacterium faecigallinarum</name>
    <dbReference type="NCBI Taxonomy" id="2838577"/>
    <lineage>
        <taxon>Bacteria</taxon>
        <taxon>Bacillati</taxon>
        <taxon>Bacillota</taxon>
        <taxon>Clostridia</taxon>
        <taxon>Eubacteriales</taxon>
        <taxon>Oscillospiraceae</taxon>
        <taxon>Faecalibacterium</taxon>
    </lineage>
</organism>
<reference evidence="2" key="1">
    <citation type="journal article" date="2021" name="PeerJ">
        <title>Extensive microbial diversity within the chicken gut microbiome revealed by metagenomics and culture.</title>
        <authorList>
            <person name="Gilroy R."/>
            <person name="Ravi A."/>
            <person name="Getino M."/>
            <person name="Pursley I."/>
            <person name="Horton D.L."/>
            <person name="Alikhan N.F."/>
            <person name="Baker D."/>
            <person name="Gharbi K."/>
            <person name="Hall N."/>
            <person name="Watson M."/>
            <person name="Adriaenssens E.M."/>
            <person name="Foster-Nyarko E."/>
            <person name="Jarju S."/>
            <person name="Secka A."/>
            <person name="Antonio M."/>
            <person name="Oren A."/>
            <person name="Chaudhuri R.R."/>
            <person name="La Ragione R."/>
            <person name="Hildebrand F."/>
            <person name="Pallen M.J."/>
        </authorList>
    </citation>
    <scope>NUCLEOTIDE SEQUENCE</scope>
    <source>
        <strain evidence="2">ChiSjej5B23-2810</strain>
    </source>
</reference>
<name>A0A9D2T427_9FIRM</name>
<feature type="domain" description="CarD-like/TRCF RNAP-interacting" evidence="1">
    <location>
        <begin position="1"/>
        <end position="111"/>
    </location>
</feature>
<reference evidence="2" key="2">
    <citation type="submission" date="2021-04" db="EMBL/GenBank/DDBJ databases">
        <authorList>
            <person name="Gilroy R."/>
        </authorList>
    </citation>
    <scope>NUCLEOTIDE SEQUENCE</scope>
    <source>
        <strain evidence="2">ChiSjej5B23-2810</strain>
    </source>
</reference>
<dbReference type="InterPro" id="IPR042215">
    <property type="entry name" value="CarD-like_C"/>
</dbReference>
<protein>
    <submittedName>
        <fullName evidence="2">CarD family transcriptional regulator</fullName>
    </submittedName>
</protein>
<proteinExistence type="predicted"/>
<dbReference type="EMBL" id="DWWN01000043">
    <property type="protein sequence ID" value="HJC45747.1"/>
    <property type="molecule type" value="Genomic_DNA"/>
</dbReference>
<dbReference type="InterPro" id="IPR036101">
    <property type="entry name" value="CarD-like/TRCF_RID_sf"/>
</dbReference>
<evidence type="ECO:0000313" key="2">
    <source>
        <dbReference type="EMBL" id="HJC45747.1"/>
    </source>
</evidence>
<dbReference type="SMART" id="SM01058">
    <property type="entry name" value="CarD_TRCF"/>
    <property type="match status" value="1"/>
</dbReference>
<dbReference type="Proteomes" id="UP000823906">
    <property type="component" value="Unassembled WGS sequence"/>
</dbReference>
<evidence type="ECO:0000313" key="3">
    <source>
        <dbReference type="Proteomes" id="UP000823906"/>
    </source>
</evidence>
<gene>
    <name evidence="2" type="ORF">H9703_06415</name>
</gene>
<comment type="caution">
    <text evidence="2">The sequence shown here is derived from an EMBL/GenBank/DDBJ whole genome shotgun (WGS) entry which is preliminary data.</text>
</comment>
<dbReference type="InterPro" id="IPR003711">
    <property type="entry name" value="CarD-like/TRCF_RID"/>
</dbReference>
<accession>A0A9D2T427</accession>